<dbReference type="InterPro" id="IPR036429">
    <property type="entry name" value="SpoA-like_sf"/>
</dbReference>
<feature type="domain" description="Flagellar motor switch protein FliN-like C-terminal" evidence="2">
    <location>
        <begin position="236"/>
        <end position="293"/>
    </location>
</feature>
<evidence type="ECO:0000256" key="1">
    <source>
        <dbReference type="SAM" id="MobiDB-lite"/>
    </source>
</evidence>
<comment type="caution">
    <text evidence="3">The sequence shown here is derived from an EMBL/GenBank/DDBJ whole genome shotgun (WGS) entry which is preliminary data.</text>
</comment>
<dbReference type="Proteomes" id="UP001606134">
    <property type="component" value="Unassembled WGS sequence"/>
</dbReference>
<keyword evidence="3" id="KW-0969">Cilium</keyword>
<keyword evidence="3" id="KW-0282">Flagellum</keyword>
<dbReference type="SUPFAM" id="SSF101801">
    <property type="entry name" value="Surface presentation of antigens (SPOA)"/>
    <property type="match status" value="1"/>
</dbReference>
<evidence type="ECO:0000313" key="3">
    <source>
        <dbReference type="EMBL" id="MFG6488997.1"/>
    </source>
</evidence>
<name>A0ABW7HGM2_9BURK</name>
<dbReference type="Pfam" id="PF01052">
    <property type="entry name" value="FliMN_C"/>
    <property type="match status" value="1"/>
</dbReference>
<evidence type="ECO:0000313" key="4">
    <source>
        <dbReference type="Proteomes" id="UP001606134"/>
    </source>
</evidence>
<keyword evidence="3" id="KW-0966">Cell projection</keyword>
<protein>
    <submittedName>
        <fullName evidence="3">FliM/FliN family flagellar motor switch protein</fullName>
    </submittedName>
</protein>
<accession>A0ABW7HGM2</accession>
<dbReference type="EMBL" id="JBIGIC010000010">
    <property type="protein sequence ID" value="MFG6488997.1"/>
    <property type="molecule type" value="Genomic_DNA"/>
</dbReference>
<organism evidence="3 4">
    <name type="scientific">Pelomonas candidula</name>
    <dbReference type="NCBI Taxonomy" id="3299025"/>
    <lineage>
        <taxon>Bacteria</taxon>
        <taxon>Pseudomonadati</taxon>
        <taxon>Pseudomonadota</taxon>
        <taxon>Betaproteobacteria</taxon>
        <taxon>Burkholderiales</taxon>
        <taxon>Sphaerotilaceae</taxon>
        <taxon>Roseateles</taxon>
    </lineage>
</organism>
<dbReference type="RefSeq" id="WP_394414956.1">
    <property type="nucleotide sequence ID" value="NZ_JBIGIC010000010.1"/>
</dbReference>
<gene>
    <name evidence="3" type="ORF">ACG04R_20085</name>
</gene>
<evidence type="ECO:0000259" key="2">
    <source>
        <dbReference type="Pfam" id="PF01052"/>
    </source>
</evidence>
<proteinExistence type="predicted"/>
<keyword evidence="4" id="KW-1185">Reference proteome</keyword>
<reference evidence="3 4" key="1">
    <citation type="submission" date="2024-08" db="EMBL/GenBank/DDBJ databases">
        <authorList>
            <person name="Lu H."/>
        </authorList>
    </citation>
    <scope>NUCLEOTIDE SEQUENCE [LARGE SCALE GENOMIC DNA]</scope>
    <source>
        <strain evidence="3 4">BYS78W</strain>
    </source>
</reference>
<dbReference type="InterPro" id="IPR001543">
    <property type="entry name" value="FliN-like_C"/>
</dbReference>
<sequence length="300" mass="32422">MSNTRTVRAGAQPRATTSPLQRLDSRSLGRPTHLLPRVAEELRQALNQALQQHWNLRYQTSYDIVAARVTPFDGGAEPPTPGRWLQTPEAREPLACLIERGLVLHMLAQRLGLKTVADAPAETATEDRLRHSLARSLAERCLRALGQLAQGTEAPAQGMAPLQPLGAWVPVSLPRMPAGAWLLSLDLCAPDLEPTTVKLVIDGGVIDVVLRALAAALRGTRGIRKAGATPSLGKRLPLLLKAQLLEQRLPLEAVLALKPGSLIPVHLEQATVRVEGAALFHAQVAEHQGQLCLTSFQDLE</sequence>
<feature type="region of interest" description="Disordered" evidence="1">
    <location>
        <begin position="1"/>
        <end position="31"/>
    </location>
</feature>